<accession>A0AAW1VR22</accession>
<dbReference type="GO" id="GO:0043531">
    <property type="term" value="F:ADP binding"/>
    <property type="evidence" value="ECO:0007669"/>
    <property type="project" value="InterPro"/>
</dbReference>
<organism evidence="3 4">
    <name type="scientific">Rubus argutus</name>
    <name type="common">Southern blackberry</name>
    <dbReference type="NCBI Taxonomy" id="59490"/>
    <lineage>
        <taxon>Eukaryota</taxon>
        <taxon>Viridiplantae</taxon>
        <taxon>Streptophyta</taxon>
        <taxon>Embryophyta</taxon>
        <taxon>Tracheophyta</taxon>
        <taxon>Spermatophyta</taxon>
        <taxon>Magnoliopsida</taxon>
        <taxon>eudicotyledons</taxon>
        <taxon>Gunneridae</taxon>
        <taxon>Pentapetalae</taxon>
        <taxon>rosids</taxon>
        <taxon>fabids</taxon>
        <taxon>Rosales</taxon>
        <taxon>Rosaceae</taxon>
        <taxon>Rosoideae</taxon>
        <taxon>Rosoideae incertae sedis</taxon>
        <taxon>Rubus</taxon>
    </lineage>
</organism>
<dbReference type="AlphaFoldDB" id="A0AAW1VR22"/>
<comment type="caution">
    <text evidence="3">The sequence shown here is derived from an EMBL/GenBank/DDBJ whole genome shotgun (WGS) entry which is preliminary data.</text>
</comment>
<dbReference type="EMBL" id="JBEDUW010000060">
    <property type="protein sequence ID" value="KAK9906916.1"/>
    <property type="molecule type" value="Genomic_DNA"/>
</dbReference>
<dbReference type="PANTHER" id="PTHR33463:SF198">
    <property type="entry name" value="RPP4C3"/>
    <property type="match status" value="1"/>
</dbReference>
<dbReference type="InterPro" id="IPR050905">
    <property type="entry name" value="Plant_NBS-LRR"/>
</dbReference>
<dbReference type="PRINTS" id="PR00364">
    <property type="entry name" value="DISEASERSIST"/>
</dbReference>
<protein>
    <recommendedName>
        <fullName evidence="2">NB-ARC domain-containing protein</fullName>
    </recommendedName>
</protein>
<dbReference type="Proteomes" id="UP001457282">
    <property type="component" value="Unassembled WGS sequence"/>
</dbReference>
<evidence type="ECO:0000259" key="2">
    <source>
        <dbReference type="Pfam" id="PF00931"/>
    </source>
</evidence>
<proteinExistence type="predicted"/>
<dbReference type="Pfam" id="PF00931">
    <property type="entry name" value="NB-ARC"/>
    <property type="match status" value="1"/>
</dbReference>
<dbReference type="SUPFAM" id="SSF52540">
    <property type="entry name" value="P-loop containing nucleoside triphosphate hydrolases"/>
    <property type="match status" value="1"/>
</dbReference>
<dbReference type="InterPro" id="IPR027417">
    <property type="entry name" value="P-loop_NTPase"/>
</dbReference>
<evidence type="ECO:0000256" key="1">
    <source>
        <dbReference type="ARBA" id="ARBA00022821"/>
    </source>
</evidence>
<reference evidence="3 4" key="1">
    <citation type="journal article" date="2023" name="G3 (Bethesda)">
        <title>A chromosome-length genome assembly and annotation of blackberry (Rubus argutus, cv. 'Hillquist').</title>
        <authorList>
            <person name="Bruna T."/>
            <person name="Aryal R."/>
            <person name="Dudchenko O."/>
            <person name="Sargent D.J."/>
            <person name="Mead D."/>
            <person name="Buti M."/>
            <person name="Cavallini A."/>
            <person name="Hytonen T."/>
            <person name="Andres J."/>
            <person name="Pham M."/>
            <person name="Weisz D."/>
            <person name="Mascagni F."/>
            <person name="Usai G."/>
            <person name="Natali L."/>
            <person name="Bassil N."/>
            <person name="Fernandez G.E."/>
            <person name="Lomsadze A."/>
            <person name="Armour M."/>
            <person name="Olukolu B."/>
            <person name="Poorten T."/>
            <person name="Britton C."/>
            <person name="Davik J."/>
            <person name="Ashrafi H."/>
            <person name="Aiden E.L."/>
            <person name="Borodovsky M."/>
            <person name="Worthington M."/>
        </authorList>
    </citation>
    <scope>NUCLEOTIDE SEQUENCE [LARGE SCALE GENOMIC DNA]</scope>
    <source>
        <strain evidence="3">PI 553951</strain>
    </source>
</reference>
<feature type="domain" description="NB-ARC" evidence="2">
    <location>
        <begin position="23"/>
        <end position="119"/>
    </location>
</feature>
<evidence type="ECO:0000313" key="3">
    <source>
        <dbReference type="EMBL" id="KAK9906916.1"/>
    </source>
</evidence>
<dbReference type="PANTHER" id="PTHR33463">
    <property type="entry name" value="NB-ARC DOMAIN-CONTAINING PROTEIN-RELATED"/>
    <property type="match status" value="1"/>
</dbReference>
<evidence type="ECO:0000313" key="4">
    <source>
        <dbReference type="Proteomes" id="UP001457282"/>
    </source>
</evidence>
<dbReference type="InterPro" id="IPR002182">
    <property type="entry name" value="NB-ARC"/>
</dbReference>
<gene>
    <name evidence="3" type="ORF">M0R45_002598</name>
</gene>
<name>A0AAW1VR22_RUBAR</name>
<dbReference type="Gene3D" id="3.40.50.300">
    <property type="entry name" value="P-loop containing nucleotide triphosphate hydrolases"/>
    <property type="match status" value="1"/>
</dbReference>
<sequence>MEIATADYEPFESWISVLEKIVEEWIGVYGIGGVGKMTLVKEVYWRATLVKPFDEVVSVLDVKQNPNLERIQKEISETPGLDAVENETRVGIAPYQRDRTKDEKILVILDDVWDKIDFKAGQLPSFC</sequence>
<keyword evidence="4" id="KW-1185">Reference proteome</keyword>
<keyword evidence="1" id="KW-0611">Plant defense</keyword>